<dbReference type="OrthoDB" id="9801997at2"/>
<dbReference type="InterPro" id="IPR004675">
    <property type="entry name" value="AhpD_core"/>
</dbReference>
<dbReference type="AlphaFoldDB" id="A0A5C5XP28"/>
<keyword evidence="2" id="KW-0575">Peroxidase</keyword>
<dbReference type="PANTHER" id="PTHR33930:SF7">
    <property type="entry name" value="ALKYL HYDROPEROXIDE REDUCTASE AHPD"/>
    <property type="match status" value="1"/>
</dbReference>
<keyword evidence="3" id="KW-1185">Reference proteome</keyword>
<protein>
    <submittedName>
        <fullName evidence="2">Alkyl hydroperoxide reductase AhpD</fullName>
        <ecNumber evidence="2">1.11.1.15</ecNumber>
    </submittedName>
</protein>
<dbReference type="EC" id="1.11.1.15" evidence="2"/>
<accession>A0A5C5XP28</accession>
<evidence type="ECO:0000313" key="3">
    <source>
        <dbReference type="Proteomes" id="UP000316095"/>
    </source>
</evidence>
<evidence type="ECO:0000259" key="1">
    <source>
        <dbReference type="Pfam" id="PF02627"/>
    </source>
</evidence>
<dbReference type="PANTHER" id="PTHR33930">
    <property type="entry name" value="ALKYL HYDROPEROXIDE REDUCTASE AHPD"/>
    <property type="match status" value="1"/>
</dbReference>
<sequence length="207" mass="23066">MLKLQPVPEDKADGKVGQTYERLHDLLGPDPLPEPFLIMGNVEAFLRDYYMNFKKFVYSAGKLDEKSKAAIALVTAIHAHSEVWFQYFRQRCLDLGWEESQLAELAAISTTNYMYNTFFKFRELSGTDKFEGLPVGLRAHTFHGTSLDDKMVELINLVISDLNACKPCVSGHVSKAENLGLSSEEMLEAIQCAATVYAGAQFISAAS</sequence>
<dbReference type="Proteomes" id="UP000316095">
    <property type="component" value="Unassembled WGS sequence"/>
</dbReference>
<reference evidence="2 3" key="1">
    <citation type="submission" date="2019-02" db="EMBL/GenBank/DDBJ databases">
        <title>Deep-cultivation of Planctomycetes and their phenomic and genomic characterization uncovers novel biology.</title>
        <authorList>
            <person name="Wiegand S."/>
            <person name="Jogler M."/>
            <person name="Boedeker C."/>
            <person name="Pinto D."/>
            <person name="Vollmers J."/>
            <person name="Rivas-Marin E."/>
            <person name="Kohn T."/>
            <person name="Peeters S.H."/>
            <person name="Heuer A."/>
            <person name="Rast P."/>
            <person name="Oberbeckmann S."/>
            <person name="Bunk B."/>
            <person name="Jeske O."/>
            <person name="Meyerdierks A."/>
            <person name="Storesund J.E."/>
            <person name="Kallscheuer N."/>
            <person name="Luecker S."/>
            <person name="Lage O.M."/>
            <person name="Pohl T."/>
            <person name="Merkel B.J."/>
            <person name="Hornburger P."/>
            <person name="Mueller R.-W."/>
            <person name="Bruemmer F."/>
            <person name="Labrenz M."/>
            <person name="Spormann A.M."/>
            <person name="Op Den Camp H."/>
            <person name="Overmann J."/>
            <person name="Amann R."/>
            <person name="Jetten M.S.M."/>
            <person name="Mascher T."/>
            <person name="Medema M.H."/>
            <person name="Devos D.P."/>
            <person name="Kaster A.-K."/>
            <person name="Ovreas L."/>
            <person name="Rohde M."/>
            <person name="Galperin M.Y."/>
            <person name="Jogler C."/>
        </authorList>
    </citation>
    <scope>NUCLEOTIDE SEQUENCE [LARGE SCALE GENOMIC DNA]</scope>
    <source>
        <strain evidence="2 3">Pan54</strain>
    </source>
</reference>
<dbReference type="InterPro" id="IPR003779">
    <property type="entry name" value="CMD-like"/>
</dbReference>
<dbReference type="GO" id="GO:0045454">
    <property type="term" value="P:cell redox homeostasis"/>
    <property type="evidence" value="ECO:0007669"/>
    <property type="project" value="TreeGrafter"/>
</dbReference>
<dbReference type="RefSeq" id="WP_146505586.1">
    <property type="nucleotide sequence ID" value="NZ_SJPG01000001.1"/>
</dbReference>
<evidence type="ECO:0000313" key="2">
    <source>
        <dbReference type="EMBL" id="TWT63805.1"/>
    </source>
</evidence>
<dbReference type="Pfam" id="PF02627">
    <property type="entry name" value="CMD"/>
    <property type="match status" value="1"/>
</dbReference>
<dbReference type="NCBIfam" id="TIGR00778">
    <property type="entry name" value="ahpD_dom"/>
    <property type="match status" value="1"/>
</dbReference>
<dbReference type="GO" id="GO:0051920">
    <property type="term" value="F:peroxiredoxin activity"/>
    <property type="evidence" value="ECO:0007669"/>
    <property type="project" value="InterPro"/>
</dbReference>
<dbReference type="Gene3D" id="1.20.1290.10">
    <property type="entry name" value="AhpD-like"/>
    <property type="match status" value="1"/>
</dbReference>
<dbReference type="InterPro" id="IPR029032">
    <property type="entry name" value="AhpD-like"/>
</dbReference>
<proteinExistence type="predicted"/>
<name>A0A5C5XP28_9PLAN</name>
<dbReference type="GO" id="GO:0015036">
    <property type="term" value="F:disulfide oxidoreductase activity"/>
    <property type="evidence" value="ECO:0007669"/>
    <property type="project" value="TreeGrafter"/>
</dbReference>
<dbReference type="SUPFAM" id="SSF69118">
    <property type="entry name" value="AhpD-like"/>
    <property type="match status" value="2"/>
</dbReference>
<gene>
    <name evidence="2" type="primary">ahpD_2</name>
    <name evidence="2" type="ORF">Pan54_45640</name>
</gene>
<dbReference type="GO" id="GO:0032843">
    <property type="term" value="F:hydroperoxide reductase activity"/>
    <property type="evidence" value="ECO:0007669"/>
    <property type="project" value="TreeGrafter"/>
</dbReference>
<dbReference type="EMBL" id="SJPG01000001">
    <property type="protein sequence ID" value="TWT63805.1"/>
    <property type="molecule type" value="Genomic_DNA"/>
</dbReference>
<organism evidence="2 3">
    <name type="scientific">Rubinisphaera italica</name>
    <dbReference type="NCBI Taxonomy" id="2527969"/>
    <lineage>
        <taxon>Bacteria</taxon>
        <taxon>Pseudomonadati</taxon>
        <taxon>Planctomycetota</taxon>
        <taxon>Planctomycetia</taxon>
        <taxon>Planctomycetales</taxon>
        <taxon>Planctomycetaceae</taxon>
        <taxon>Rubinisphaera</taxon>
    </lineage>
</organism>
<keyword evidence="2" id="KW-0560">Oxidoreductase</keyword>
<comment type="caution">
    <text evidence="2">The sequence shown here is derived from an EMBL/GenBank/DDBJ whole genome shotgun (WGS) entry which is preliminary data.</text>
</comment>
<feature type="domain" description="Carboxymuconolactone decarboxylase-like" evidence="1">
    <location>
        <begin position="135"/>
        <end position="205"/>
    </location>
</feature>